<reference evidence="3 4" key="1">
    <citation type="submission" date="2024-02" db="EMBL/GenBank/DDBJ databases">
        <title>STSV induces naive adaptation in Sulfolobus.</title>
        <authorList>
            <person name="Xiang X."/>
            <person name="Song M."/>
        </authorList>
    </citation>
    <scope>NUCLEOTIDE SEQUENCE [LARGE SCALE GENOMIC DNA]</scope>
    <source>
        <strain evidence="3 4">RT2</strain>
    </source>
</reference>
<dbReference type="InterPro" id="IPR051429">
    <property type="entry name" value="Encapsulin_nc"/>
</dbReference>
<proteinExistence type="predicted"/>
<name>A0AAX4KWC3_9CREN</name>
<evidence type="ECO:0000256" key="2">
    <source>
        <dbReference type="ARBA" id="ARBA00033787"/>
    </source>
</evidence>
<evidence type="ECO:0000256" key="1">
    <source>
        <dbReference type="ARBA" id="ARBA00033738"/>
    </source>
</evidence>
<dbReference type="PANTHER" id="PTHR37165:SF1">
    <property type="entry name" value="TYPE 1 ENCAPSULIN SHELL PROTEIN"/>
    <property type="match status" value="1"/>
</dbReference>
<dbReference type="RefSeq" id="WP_338598178.1">
    <property type="nucleotide sequence ID" value="NZ_CP146016.1"/>
</dbReference>
<dbReference type="GeneID" id="89336445"/>
<keyword evidence="2" id="KW-1284">Encapsulin nanocompartment</keyword>
<dbReference type="EMBL" id="CP146016">
    <property type="protein sequence ID" value="WWQ59204.1"/>
    <property type="molecule type" value="Genomic_DNA"/>
</dbReference>
<dbReference type="InterPro" id="IPR007544">
    <property type="entry name" value="ENCAP"/>
</dbReference>
<protein>
    <submittedName>
        <fullName evidence="3">Encapsulin</fullName>
    </submittedName>
</protein>
<dbReference type="AlphaFoldDB" id="A0AAX4KWC3"/>
<sequence length="285" mass="32237">MAHFGEFLRLLYQVSPEDFSYFRKGWEEASKLIGQNEKFPLESPPSKSVETTKEDPIVNWIIEGIVANRVVRNIGNAIKYDSTMIPYSEIKVESDELIQSKNISVYEVPLISFQVKFYLGQKGDARRISLSAGNSFVKIENKLLLKNHPLSPFKIGSQLRASDWNQTGNILADVLRAYEILSKGGFGKDVYILLSPLNYSRTFRVVDKAGTYEIELLKDLGNVIPINDVEDDEIYVISKLGFDILLYSDVAVEYLSKEKDYDVYLISEQIAPRLVSNSAACVIKS</sequence>
<organism evidence="3 4">
    <name type="scientific">Sulfolobus tengchongensis</name>
    <dbReference type="NCBI Taxonomy" id="207809"/>
    <lineage>
        <taxon>Archaea</taxon>
        <taxon>Thermoproteota</taxon>
        <taxon>Thermoprotei</taxon>
        <taxon>Sulfolobales</taxon>
        <taxon>Sulfolobaceae</taxon>
        <taxon>Sulfolobus</taxon>
    </lineage>
</organism>
<dbReference type="Gene3D" id="3.30.2320.10">
    <property type="entry name" value="hypothetical protein PF0899 domain"/>
    <property type="match status" value="1"/>
</dbReference>
<keyword evidence="4" id="KW-1185">Reference proteome</keyword>
<accession>A0AAX4KWC3</accession>
<evidence type="ECO:0000313" key="4">
    <source>
        <dbReference type="Proteomes" id="UP001432202"/>
    </source>
</evidence>
<evidence type="ECO:0000313" key="3">
    <source>
        <dbReference type="EMBL" id="WWQ59204.1"/>
    </source>
</evidence>
<comment type="subcellular location">
    <subcellularLocation>
        <location evidence="1">Encapsulin nanocompartment</location>
    </subcellularLocation>
</comment>
<dbReference type="Proteomes" id="UP001432202">
    <property type="component" value="Chromosome"/>
</dbReference>
<dbReference type="Pfam" id="PF04454">
    <property type="entry name" value="Linocin_M18"/>
    <property type="match status" value="1"/>
</dbReference>
<gene>
    <name evidence="3" type="ORF">V6M85_06715</name>
</gene>
<dbReference type="GO" id="GO:0140737">
    <property type="term" value="C:encapsulin nanocompartment"/>
    <property type="evidence" value="ECO:0007669"/>
    <property type="project" value="UniProtKB-SubCell"/>
</dbReference>
<dbReference type="PANTHER" id="PTHR37165">
    <property type="entry name" value="PEPTIDASE U56 FAMILY"/>
    <property type="match status" value="1"/>
</dbReference>